<evidence type="ECO:0000256" key="19">
    <source>
        <dbReference type="ARBA" id="ARBA00045957"/>
    </source>
</evidence>
<comment type="catalytic activity">
    <reaction evidence="23">
        <text>sulcatone + NADPH + O2 + H(+) = 4-methylpent-3-en-1-yl acetate + NADP(+) + H2O</text>
        <dbReference type="Rhea" id="RHEA:54864"/>
        <dbReference type="ChEBI" id="CHEBI:15377"/>
        <dbReference type="ChEBI" id="CHEBI:15378"/>
        <dbReference type="ChEBI" id="CHEBI:15379"/>
        <dbReference type="ChEBI" id="CHEBI:16310"/>
        <dbReference type="ChEBI" id="CHEBI:57783"/>
        <dbReference type="ChEBI" id="CHEBI:58349"/>
        <dbReference type="ChEBI" id="CHEBI:138373"/>
    </reaction>
    <physiologicalReaction direction="left-to-right" evidence="23">
        <dbReference type="Rhea" id="RHEA:54865"/>
    </physiologicalReaction>
</comment>
<evidence type="ECO:0000256" key="7">
    <source>
        <dbReference type="ARBA" id="ARBA00022630"/>
    </source>
</evidence>
<dbReference type="Ensembl" id="ENSCSAVT00000004526.1">
    <property type="protein sequence ID" value="ENSCSAVP00000004461.1"/>
    <property type="gene ID" value="ENSCSAVG00000002644.1"/>
</dbReference>
<evidence type="ECO:0000256" key="22">
    <source>
        <dbReference type="ARBA" id="ARBA00047574"/>
    </source>
</evidence>
<evidence type="ECO:0000256" key="13">
    <source>
        <dbReference type="ARBA" id="ARBA00022989"/>
    </source>
</evidence>
<evidence type="ECO:0000256" key="12">
    <source>
        <dbReference type="ARBA" id="ARBA00022857"/>
    </source>
</evidence>
<keyword evidence="14 33" id="KW-0560">Oxidoreductase</keyword>
<dbReference type="PRINTS" id="PR00370">
    <property type="entry name" value="FMOXYGENASE"/>
</dbReference>
<comment type="catalytic activity">
    <reaction evidence="31">
        <text>N,N-dimethylaniline + NADPH + O2 + H(+) = N,N-dimethylaniline N-oxide + NADP(+) + H2O</text>
        <dbReference type="Rhea" id="RHEA:24468"/>
        <dbReference type="ChEBI" id="CHEBI:15377"/>
        <dbReference type="ChEBI" id="CHEBI:15378"/>
        <dbReference type="ChEBI" id="CHEBI:15379"/>
        <dbReference type="ChEBI" id="CHEBI:16269"/>
        <dbReference type="ChEBI" id="CHEBI:17735"/>
        <dbReference type="ChEBI" id="CHEBI:57783"/>
        <dbReference type="ChEBI" id="CHEBI:58349"/>
        <dbReference type="EC" id="1.14.13.8"/>
    </reaction>
    <physiologicalReaction direction="left-to-right" evidence="31">
        <dbReference type="Rhea" id="RHEA:24469"/>
    </physiologicalReaction>
</comment>
<comment type="catalytic activity">
    <reaction evidence="26">
        <text>hypotaurine + NADPH + O2 + H(+) = taurine + NADP(+) + H2O</text>
        <dbReference type="Rhea" id="RHEA:69819"/>
        <dbReference type="ChEBI" id="CHEBI:15377"/>
        <dbReference type="ChEBI" id="CHEBI:15378"/>
        <dbReference type="ChEBI" id="CHEBI:15379"/>
        <dbReference type="ChEBI" id="CHEBI:57783"/>
        <dbReference type="ChEBI" id="CHEBI:57853"/>
        <dbReference type="ChEBI" id="CHEBI:58349"/>
        <dbReference type="ChEBI" id="CHEBI:507393"/>
        <dbReference type="EC" id="1.14.13.8"/>
    </reaction>
    <physiologicalReaction direction="left-to-right" evidence="26">
        <dbReference type="Rhea" id="RHEA:69820"/>
    </physiologicalReaction>
</comment>
<evidence type="ECO:0000256" key="4">
    <source>
        <dbReference type="ARBA" id="ARBA00009183"/>
    </source>
</evidence>
<evidence type="ECO:0000256" key="26">
    <source>
        <dbReference type="ARBA" id="ARBA00048041"/>
    </source>
</evidence>
<dbReference type="GO" id="GO:0005789">
    <property type="term" value="C:endoplasmic reticulum membrane"/>
    <property type="evidence" value="ECO:0007669"/>
    <property type="project" value="UniProtKB-SubCell"/>
</dbReference>
<evidence type="ECO:0000256" key="30">
    <source>
        <dbReference type="ARBA" id="ARBA00048990"/>
    </source>
</evidence>
<dbReference type="Pfam" id="PF00743">
    <property type="entry name" value="FMO-like"/>
    <property type="match status" value="1"/>
</dbReference>
<reference evidence="36" key="3">
    <citation type="submission" date="2025-09" db="UniProtKB">
        <authorList>
            <consortium name="Ensembl"/>
        </authorList>
    </citation>
    <scope>IDENTIFICATION</scope>
</reference>
<dbReference type="InterPro" id="IPR036188">
    <property type="entry name" value="FAD/NAD-bd_sf"/>
</dbReference>
<keyword evidence="6" id="KW-0597">Phosphoprotein</keyword>
<comment type="catalytic activity">
    <reaction evidence="25">
        <text>hexan-3-one + NADPH + O2 + H(+) = ethyl butanoate + NADP(+) + H2O</text>
        <dbReference type="Rhea" id="RHEA:54844"/>
        <dbReference type="ChEBI" id="CHEBI:15377"/>
        <dbReference type="ChEBI" id="CHEBI:15378"/>
        <dbReference type="ChEBI" id="CHEBI:15379"/>
        <dbReference type="ChEBI" id="CHEBI:57783"/>
        <dbReference type="ChEBI" id="CHEBI:58349"/>
        <dbReference type="ChEBI" id="CHEBI:88764"/>
        <dbReference type="ChEBI" id="CHEBI:89891"/>
    </reaction>
    <physiologicalReaction direction="left-to-right" evidence="25">
        <dbReference type="Rhea" id="RHEA:54845"/>
    </physiologicalReaction>
</comment>
<evidence type="ECO:0000256" key="14">
    <source>
        <dbReference type="ARBA" id="ARBA00023002"/>
    </source>
</evidence>
<dbReference type="PIRSF" id="PIRSF000332">
    <property type="entry name" value="FMO"/>
    <property type="match status" value="1"/>
</dbReference>
<keyword evidence="17 33" id="KW-0472">Membrane</keyword>
<dbReference type="GO" id="GO:0006629">
    <property type="term" value="P:lipid metabolic process"/>
    <property type="evidence" value="ECO:0007669"/>
    <property type="project" value="UniProtKB-KW"/>
</dbReference>
<comment type="catalytic activity">
    <reaction evidence="21">
        <text>hexan-3-one + NADPH + O2 + H(+) = propyl propanoate + NADP(+) + H2O</text>
        <dbReference type="Rhea" id="RHEA:54848"/>
        <dbReference type="ChEBI" id="CHEBI:15377"/>
        <dbReference type="ChEBI" id="CHEBI:15378"/>
        <dbReference type="ChEBI" id="CHEBI:15379"/>
        <dbReference type="ChEBI" id="CHEBI:57783"/>
        <dbReference type="ChEBI" id="CHEBI:58349"/>
        <dbReference type="ChEBI" id="CHEBI:89828"/>
        <dbReference type="ChEBI" id="CHEBI:89891"/>
    </reaction>
    <physiologicalReaction direction="left-to-right" evidence="21">
        <dbReference type="Rhea" id="RHEA:54849"/>
    </physiologicalReaction>
</comment>
<comment type="subcellular location">
    <subcellularLocation>
        <location evidence="2">Endoplasmic reticulum membrane</location>
        <topology evidence="2">Single-pass membrane protein</topology>
    </subcellularLocation>
    <subcellularLocation>
        <location evidence="3">Microsome membrane</location>
    </subcellularLocation>
</comment>
<comment type="catalytic activity">
    <reaction evidence="32">
        <text>octan-3-one + NADPH + O2 + H(+) = pentyl propanoate + NADP(+) + H2O</text>
        <dbReference type="Rhea" id="RHEA:54840"/>
        <dbReference type="ChEBI" id="CHEBI:15377"/>
        <dbReference type="ChEBI" id="CHEBI:15378"/>
        <dbReference type="ChEBI" id="CHEBI:15379"/>
        <dbReference type="ChEBI" id="CHEBI:57783"/>
        <dbReference type="ChEBI" id="CHEBI:58349"/>
        <dbReference type="ChEBI" id="CHEBI:80946"/>
        <dbReference type="ChEBI" id="CHEBI:87373"/>
    </reaction>
    <physiologicalReaction direction="left-to-right" evidence="32">
        <dbReference type="Rhea" id="RHEA:54841"/>
    </physiologicalReaction>
</comment>
<dbReference type="Gene3D" id="3.50.50.60">
    <property type="entry name" value="FAD/NAD(P)-binding domain"/>
    <property type="match status" value="1"/>
</dbReference>
<comment type="catalytic activity">
    <reaction evidence="24">
        <text>NADPH + O2 + H(+) = H2O2 + NADP(+)</text>
        <dbReference type="Rhea" id="RHEA:11260"/>
        <dbReference type="ChEBI" id="CHEBI:15378"/>
        <dbReference type="ChEBI" id="CHEBI:15379"/>
        <dbReference type="ChEBI" id="CHEBI:16240"/>
        <dbReference type="ChEBI" id="CHEBI:57783"/>
        <dbReference type="ChEBI" id="CHEBI:58349"/>
        <dbReference type="EC" id="1.6.3.1"/>
    </reaction>
    <physiologicalReaction direction="left-to-right" evidence="24">
        <dbReference type="Rhea" id="RHEA:11261"/>
    </physiologicalReaction>
</comment>
<dbReference type="EC" id="1.-.-.-" evidence="34"/>
<keyword evidence="8 35" id="KW-0812">Transmembrane</keyword>
<dbReference type="InterPro" id="IPR050346">
    <property type="entry name" value="FMO-like"/>
</dbReference>
<name>H2YGL2_CIOSA</name>
<comment type="catalytic activity">
    <reaction evidence="28">
        <text>octan-3-one + NADPH + O2 + H(+) = ethyl hexanoate + NADP(+) + H2O</text>
        <dbReference type="Rhea" id="RHEA:54856"/>
        <dbReference type="ChEBI" id="CHEBI:15377"/>
        <dbReference type="ChEBI" id="CHEBI:15378"/>
        <dbReference type="ChEBI" id="CHEBI:15379"/>
        <dbReference type="ChEBI" id="CHEBI:57783"/>
        <dbReference type="ChEBI" id="CHEBI:58349"/>
        <dbReference type="ChEBI" id="CHEBI:80946"/>
        <dbReference type="ChEBI" id="CHEBI:86055"/>
    </reaction>
    <physiologicalReaction direction="left-to-right" evidence="28">
        <dbReference type="Rhea" id="RHEA:54857"/>
    </physiologicalReaction>
</comment>
<dbReference type="InterPro" id="IPR000960">
    <property type="entry name" value="Flavin_mOase"/>
</dbReference>
<evidence type="ECO:0000313" key="37">
    <source>
        <dbReference type="Proteomes" id="UP000007875"/>
    </source>
</evidence>
<evidence type="ECO:0000256" key="16">
    <source>
        <dbReference type="ARBA" id="ARBA00023098"/>
    </source>
</evidence>
<evidence type="ECO:0000256" key="17">
    <source>
        <dbReference type="ARBA" id="ARBA00023136"/>
    </source>
</evidence>
<evidence type="ECO:0000256" key="15">
    <source>
        <dbReference type="ARBA" id="ARBA00023033"/>
    </source>
</evidence>
<keyword evidence="13 35" id="KW-1133">Transmembrane helix</keyword>
<comment type="catalytic activity">
    <reaction evidence="27">
        <text>trimethylamine + NADPH + O2 = trimethylamine N-oxide + NADP(+) + H2O</text>
        <dbReference type="Rhea" id="RHEA:31979"/>
        <dbReference type="ChEBI" id="CHEBI:15377"/>
        <dbReference type="ChEBI" id="CHEBI:15379"/>
        <dbReference type="ChEBI" id="CHEBI:15724"/>
        <dbReference type="ChEBI" id="CHEBI:57783"/>
        <dbReference type="ChEBI" id="CHEBI:58349"/>
        <dbReference type="ChEBI" id="CHEBI:58389"/>
        <dbReference type="EC" id="1.14.13.148"/>
    </reaction>
    <physiologicalReaction direction="left-to-right" evidence="27">
        <dbReference type="Rhea" id="RHEA:31980"/>
    </physiologicalReaction>
</comment>
<protein>
    <recommendedName>
        <fullName evidence="34">Flavin-containing monooxygenase</fullName>
        <ecNumber evidence="34">1.-.-.-</ecNumber>
    </recommendedName>
</protein>
<sequence length="539" mass="61203">SGKRTAVIGCGASGLAAIKVCLEDGMEPICFEKNHDIGGLWRFEESKKNGATVYRSTHVNTSKEMMSYSDFPQPKEFPNYMHNSYVLKYYRMYAERFGLLKHIQFHTEVLSCDYAEDYSQTGNWELKVKNTKTGEERSEIFNAVMVAVGHHAVPNFPVSDFPGSDKFKGSITHSTDYRDFKGYEDKNVVVVGMGNSGADIAIELSWHCDKVFLSTRKGSWVFSRVSHCGYPLDWGFITRYHVLRNSILPESYTRGELETALNSRIDHANYGIKPDHGPLNQHPLITDALPDRILNGAVTMKPNLQRFKENSVVFVDGTEEKVDVVVFATGYVFSFPFLKDSLINVSRCTSSDVYKGMWPLSQKHNTLALIGHVQALATVNPLAEMQSRWATRIFRGLLCLSKLPTNEVMKQTVADHANLMKKNYYTSQRHTIEVEHIPYMDFLATQIGCKPNLLRLFFTDFPLAKKMFYEFCTGYQYRLVGPGKWAGAREAIMTQRERMLYPLKCLPQNQQSKKGGVFSYLFVAAIAVLVRLLIYTVSC</sequence>
<comment type="cofactor">
    <cofactor evidence="1 33 34">
        <name>FAD</name>
        <dbReference type="ChEBI" id="CHEBI:57692"/>
    </cofactor>
</comment>
<keyword evidence="37" id="KW-1185">Reference proteome</keyword>
<dbReference type="Proteomes" id="UP000007875">
    <property type="component" value="Unassembled WGS sequence"/>
</dbReference>
<dbReference type="PRINTS" id="PR01125">
    <property type="entry name" value="FMOXYGENASE5"/>
</dbReference>
<comment type="similarity">
    <text evidence="4 33 34">Belongs to the FMO family.</text>
</comment>
<keyword evidence="9 33" id="KW-0256">Endoplasmic reticulum</keyword>
<evidence type="ECO:0000256" key="28">
    <source>
        <dbReference type="ARBA" id="ARBA00048459"/>
    </source>
</evidence>
<dbReference type="STRING" id="51511.ENSCSAVP00000004461"/>
<dbReference type="PANTHER" id="PTHR23023">
    <property type="entry name" value="DIMETHYLANILINE MONOOXYGENASE"/>
    <property type="match status" value="1"/>
</dbReference>
<keyword evidence="7 33" id="KW-0285">Flavoprotein</keyword>
<evidence type="ECO:0000256" key="11">
    <source>
        <dbReference type="ARBA" id="ARBA00022848"/>
    </source>
</evidence>
<evidence type="ECO:0000256" key="5">
    <source>
        <dbReference type="ARBA" id="ARBA00022481"/>
    </source>
</evidence>
<keyword evidence="11" id="KW-0492">Microsome</keyword>
<keyword evidence="15 33" id="KW-0503">Monooxygenase</keyword>
<feature type="transmembrane region" description="Helical" evidence="35">
    <location>
        <begin position="517"/>
        <end position="537"/>
    </location>
</feature>
<keyword evidence="5" id="KW-0488">Methylation</keyword>
<dbReference type="GO" id="GO:0047822">
    <property type="term" value="F:hypotaurine monooxygenase activity"/>
    <property type="evidence" value="ECO:0007669"/>
    <property type="project" value="RHEA"/>
</dbReference>
<comment type="catalytic activity">
    <reaction evidence="22">
        <text>heptan-2-one + NADPH + O2 + H(+) = pentyl acetate + NADP(+) + H2O</text>
        <dbReference type="Rhea" id="RHEA:54836"/>
        <dbReference type="ChEBI" id="CHEBI:5672"/>
        <dbReference type="ChEBI" id="CHEBI:15377"/>
        <dbReference type="ChEBI" id="CHEBI:15378"/>
        <dbReference type="ChEBI" id="CHEBI:15379"/>
        <dbReference type="ChEBI" id="CHEBI:57783"/>
        <dbReference type="ChEBI" id="CHEBI:58349"/>
        <dbReference type="ChEBI" id="CHEBI:87362"/>
    </reaction>
    <physiologicalReaction direction="left-to-right" evidence="22">
        <dbReference type="Rhea" id="RHEA:54837"/>
    </physiologicalReaction>
</comment>
<evidence type="ECO:0000256" key="3">
    <source>
        <dbReference type="ARBA" id="ARBA00004524"/>
    </source>
</evidence>
<keyword evidence="10 33" id="KW-0274">FAD</keyword>
<evidence type="ECO:0000256" key="9">
    <source>
        <dbReference type="ARBA" id="ARBA00022824"/>
    </source>
</evidence>
<keyword evidence="16" id="KW-0443">Lipid metabolism</keyword>
<dbReference type="SUPFAM" id="SSF51905">
    <property type="entry name" value="FAD/NAD(P)-binding domain"/>
    <property type="match status" value="2"/>
</dbReference>
<evidence type="ECO:0000256" key="24">
    <source>
        <dbReference type="ARBA" id="ARBA00047864"/>
    </source>
</evidence>
<evidence type="ECO:0000256" key="29">
    <source>
        <dbReference type="ARBA" id="ARBA00048989"/>
    </source>
</evidence>
<reference evidence="36" key="2">
    <citation type="submission" date="2025-08" db="UniProtKB">
        <authorList>
            <consortium name="Ensembl"/>
        </authorList>
    </citation>
    <scope>IDENTIFICATION</scope>
</reference>
<proteinExistence type="inferred from homology"/>
<dbReference type="eggNOG" id="KOG1399">
    <property type="taxonomic scope" value="Eukaryota"/>
</dbReference>
<accession>H2YGL2</accession>
<dbReference type="InParanoid" id="H2YGL2"/>
<evidence type="ECO:0000256" key="35">
    <source>
        <dbReference type="SAM" id="Phobius"/>
    </source>
</evidence>
<evidence type="ECO:0000256" key="23">
    <source>
        <dbReference type="ARBA" id="ARBA00047855"/>
    </source>
</evidence>
<evidence type="ECO:0000256" key="25">
    <source>
        <dbReference type="ARBA" id="ARBA00047977"/>
    </source>
</evidence>
<dbReference type="OMA" id="WYGQSNT"/>
<evidence type="ECO:0000256" key="10">
    <source>
        <dbReference type="ARBA" id="ARBA00022827"/>
    </source>
</evidence>
<organism evidence="36 37">
    <name type="scientific">Ciona savignyi</name>
    <name type="common">Pacific transparent sea squirt</name>
    <dbReference type="NCBI Taxonomy" id="51511"/>
    <lineage>
        <taxon>Eukaryota</taxon>
        <taxon>Metazoa</taxon>
        <taxon>Chordata</taxon>
        <taxon>Tunicata</taxon>
        <taxon>Ascidiacea</taxon>
        <taxon>Phlebobranchia</taxon>
        <taxon>Cionidae</taxon>
        <taxon>Ciona</taxon>
    </lineage>
</organism>
<evidence type="ECO:0000256" key="18">
    <source>
        <dbReference type="ARBA" id="ARBA00045722"/>
    </source>
</evidence>
<dbReference type="AlphaFoldDB" id="H2YGL2"/>
<evidence type="ECO:0000256" key="6">
    <source>
        <dbReference type="ARBA" id="ARBA00022553"/>
    </source>
</evidence>
<dbReference type="InterPro" id="IPR002257">
    <property type="entry name" value="Flavin_mOase_5"/>
</dbReference>
<comment type="function">
    <text evidence="18">Acts as a Baeyer-Villiger monooxygenase on a broad range of substrates. Catalyzes the insertion of an oxygen atom into a carbon-carbon bond adjacent to a carbonyl, which converts ketones to esters. Active on diverse carbonyl compounds, whereas soft nucleophiles are mostly non- or poorly reactive. In contrast with other forms of FMO it is non- or poorly active on 'classical' substrates such as drugs, pesticides, and dietary components containing soft nucleophilic heteroatoms. Able to oxidize drug molecules bearing a carbonyl group on an aliphatic chain, such as nabumetone and pentoxifylline. Also, in the absence of substrates, shows slow but yet significant NADPH oxidase activity. Acts as a positive modulator of cholesterol biosynthesis as well as glucose homeostasis, promoting metabolic aging via pleiotropic effects.</text>
</comment>
<comment type="function">
    <text evidence="19">Broad spectrum monooxygenase that catalyzes the oxygenation of a wide variety of nitrogen- and sulfur-containing compounds including xenobiotics. Catalyzes the S-oxygenation of hypotaurine to produce taurine, an organic osmolyte involved in cell volume regulation as well as a variety of cytoprotective and developmental processes. In vitro, catalyzes the N-oxygenation of trimethylamine (TMA) to produce trimethylamine N-oxide (TMAO) and could therefore participate to the detoxification of this compound that is generated by the action of gut microbiota from dietary precursors such as choline, choline containing compounds, betaine or L-carnitine.</text>
</comment>
<dbReference type="GeneTree" id="ENSGT00940000167393"/>
<dbReference type="GO" id="GO:0004499">
    <property type="term" value="F:N,N-dimethylaniline monooxygenase activity"/>
    <property type="evidence" value="ECO:0007669"/>
    <property type="project" value="UniProtKB-UniRule"/>
</dbReference>
<comment type="catalytic activity">
    <reaction evidence="20">
        <text>hypotaurine + NADH + O2 + H(+) = taurine + NAD(+) + H2O</text>
        <dbReference type="Rhea" id="RHEA:74111"/>
        <dbReference type="ChEBI" id="CHEBI:15377"/>
        <dbReference type="ChEBI" id="CHEBI:15378"/>
        <dbReference type="ChEBI" id="CHEBI:15379"/>
        <dbReference type="ChEBI" id="CHEBI:57540"/>
        <dbReference type="ChEBI" id="CHEBI:57853"/>
        <dbReference type="ChEBI" id="CHEBI:57945"/>
        <dbReference type="ChEBI" id="CHEBI:507393"/>
        <dbReference type="EC" id="1.14.13.8"/>
    </reaction>
    <physiologicalReaction direction="left-to-right" evidence="20">
        <dbReference type="Rhea" id="RHEA:74112"/>
    </physiologicalReaction>
</comment>
<evidence type="ECO:0000256" key="33">
    <source>
        <dbReference type="PIRNR" id="PIRNR000332"/>
    </source>
</evidence>
<dbReference type="GO" id="GO:0050660">
    <property type="term" value="F:flavin adenine dinucleotide binding"/>
    <property type="evidence" value="ECO:0007669"/>
    <property type="project" value="InterPro"/>
</dbReference>
<dbReference type="GO" id="GO:0050661">
    <property type="term" value="F:NADP binding"/>
    <property type="evidence" value="ECO:0007669"/>
    <property type="project" value="InterPro"/>
</dbReference>
<dbReference type="GO" id="GO:0016174">
    <property type="term" value="F:NAD(P)H oxidase H2O2-forming activity"/>
    <property type="evidence" value="ECO:0007669"/>
    <property type="project" value="UniProtKB-EC"/>
</dbReference>
<evidence type="ECO:0000256" key="8">
    <source>
        <dbReference type="ARBA" id="ARBA00022692"/>
    </source>
</evidence>
<comment type="catalytic activity">
    <reaction evidence="29">
        <text>(2E)-geranial + NADPH + O2 + H(+) = (1E)-2,6-dimethylhepta-1,5-dien-1-yl formate + NADP(+) + H2O</text>
        <dbReference type="Rhea" id="RHEA:54860"/>
        <dbReference type="ChEBI" id="CHEBI:15377"/>
        <dbReference type="ChEBI" id="CHEBI:15378"/>
        <dbReference type="ChEBI" id="CHEBI:15379"/>
        <dbReference type="ChEBI" id="CHEBI:16980"/>
        <dbReference type="ChEBI" id="CHEBI:57783"/>
        <dbReference type="ChEBI" id="CHEBI:58349"/>
        <dbReference type="ChEBI" id="CHEBI:138375"/>
    </reaction>
    <physiologicalReaction direction="left-to-right" evidence="29">
        <dbReference type="Rhea" id="RHEA:54861"/>
    </physiologicalReaction>
</comment>
<evidence type="ECO:0000256" key="27">
    <source>
        <dbReference type="ARBA" id="ARBA00048088"/>
    </source>
</evidence>
<evidence type="ECO:0000256" key="1">
    <source>
        <dbReference type="ARBA" id="ARBA00001974"/>
    </source>
</evidence>
<dbReference type="InterPro" id="IPR020946">
    <property type="entry name" value="Flavin_mOase-like"/>
</dbReference>
<dbReference type="GO" id="GO:0034899">
    <property type="term" value="F:trimethylamine monooxygenase activity"/>
    <property type="evidence" value="ECO:0007669"/>
    <property type="project" value="UniProtKB-EC"/>
</dbReference>
<evidence type="ECO:0000313" key="36">
    <source>
        <dbReference type="Ensembl" id="ENSCSAVP00000004461.1"/>
    </source>
</evidence>
<evidence type="ECO:0000256" key="21">
    <source>
        <dbReference type="ARBA" id="ARBA00047426"/>
    </source>
</evidence>
<keyword evidence="12 33" id="KW-0521">NADP</keyword>
<comment type="catalytic activity">
    <reaction evidence="30">
        <text>heptan-4-one + NADPH + O2 + H(+) = propyl butanoate + NADP(+) + H2O</text>
        <dbReference type="Rhea" id="RHEA:54852"/>
        <dbReference type="ChEBI" id="CHEBI:15377"/>
        <dbReference type="ChEBI" id="CHEBI:15378"/>
        <dbReference type="ChEBI" id="CHEBI:15379"/>
        <dbReference type="ChEBI" id="CHEBI:57783"/>
        <dbReference type="ChEBI" id="CHEBI:58349"/>
        <dbReference type="ChEBI" id="CHEBI:89484"/>
        <dbReference type="ChEBI" id="CHEBI:89719"/>
    </reaction>
    <physiologicalReaction direction="left-to-right" evidence="30">
        <dbReference type="Rhea" id="RHEA:54853"/>
    </physiologicalReaction>
</comment>
<evidence type="ECO:0000256" key="34">
    <source>
        <dbReference type="RuleBase" id="RU361177"/>
    </source>
</evidence>
<reference evidence="37" key="1">
    <citation type="submission" date="2003-08" db="EMBL/GenBank/DDBJ databases">
        <authorList>
            <person name="Birren B."/>
            <person name="Nusbaum C."/>
            <person name="Abebe A."/>
            <person name="Abouelleil A."/>
            <person name="Adekoya E."/>
            <person name="Ait-zahra M."/>
            <person name="Allen N."/>
            <person name="Allen T."/>
            <person name="An P."/>
            <person name="Anderson M."/>
            <person name="Anderson S."/>
            <person name="Arachchi H."/>
            <person name="Armbruster J."/>
            <person name="Bachantsang P."/>
            <person name="Baldwin J."/>
            <person name="Barry A."/>
            <person name="Bayul T."/>
            <person name="Blitshsteyn B."/>
            <person name="Bloom T."/>
            <person name="Blye J."/>
            <person name="Boguslavskiy L."/>
            <person name="Borowsky M."/>
            <person name="Boukhgalter B."/>
            <person name="Brunache A."/>
            <person name="Butler J."/>
            <person name="Calixte N."/>
            <person name="Calvo S."/>
            <person name="Camarata J."/>
            <person name="Campo K."/>
            <person name="Chang J."/>
            <person name="Cheshatsang Y."/>
            <person name="Citroen M."/>
            <person name="Collymore A."/>
            <person name="Considine T."/>
            <person name="Cook A."/>
            <person name="Cooke P."/>
            <person name="Corum B."/>
            <person name="Cuomo C."/>
            <person name="David R."/>
            <person name="Dawoe T."/>
            <person name="Degray S."/>
            <person name="Dodge S."/>
            <person name="Dooley K."/>
            <person name="Dorje P."/>
            <person name="Dorjee K."/>
            <person name="Dorris L."/>
            <person name="Duffey N."/>
            <person name="Dupes A."/>
            <person name="Elkins T."/>
            <person name="Engels R."/>
            <person name="Erickson J."/>
            <person name="Farina A."/>
            <person name="Faro S."/>
            <person name="Ferreira P."/>
            <person name="Fischer H."/>
            <person name="Fitzgerald M."/>
            <person name="Foley K."/>
            <person name="Gage D."/>
            <person name="Galagan J."/>
            <person name="Gearin G."/>
            <person name="Gnerre S."/>
            <person name="Gnirke A."/>
            <person name="Goyette A."/>
            <person name="Graham J."/>
            <person name="Grandbois E."/>
            <person name="Gyaltsen K."/>
            <person name="Hafez N."/>
            <person name="Hagopian D."/>
            <person name="Hagos B."/>
            <person name="Hall J."/>
            <person name="Hatcher B."/>
            <person name="Heller A."/>
            <person name="Higgins H."/>
            <person name="Honan T."/>
            <person name="Horn A."/>
            <person name="Houde N."/>
            <person name="Hughes L."/>
            <person name="Hulme W."/>
            <person name="Husby E."/>
            <person name="Iliev I."/>
            <person name="Jaffe D."/>
            <person name="Jones C."/>
            <person name="Kamal M."/>
            <person name="Kamat A."/>
            <person name="Kamvysselis M."/>
            <person name="Karlsson E."/>
            <person name="Kells C."/>
            <person name="Kieu A."/>
            <person name="Kisner P."/>
            <person name="Kodira C."/>
            <person name="Kulbokas E."/>
            <person name="Labutti K."/>
            <person name="Lama D."/>
            <person name="Landers T."/>
            <person name="Leger J."/>
            <person name="Levine S."/>
            <person name="Lewis D."/>
            <person name="Lewis T."/>
            <person name="Lindblad-toh K."/>
            <person name="Liu X."/>
            <person name="Lokyitsang T."/>
            <person name="Lokyitsang Y."/>
            <person name="Lucien O."/>
            <person name="Lui A."/>
            <person name="Ma L.J."/>
            <person name="Mabbitt R."/>
            <person name="Macdonald J."/>
            <person name="Maclean C."/>
            <person name="Major J."/>
            <person name="Manning J."/>
            <person name="Marabella R."/>
            <person name="Maru K."/>
            <person name="Matthews C."/>
            <person name="Mauceli E."/>
            <person name="Mccarthy M."/>
            <person name="Mcdonough S."/>
            <person name="Mcghee T."/>
            <person name="Meldrim J."/>
            <person name="Meneus L."/>
            <person name="Mesirov J."/>
            <person name="Mihalev A."/>
            <person name="Mihova T."/>
            <person name="Mikkelsen T."/>
            <person name="Mlenga V."/>
            <person name="Moru K."/>
            <person name="Mozes J."/>
            <person name="Mulrain L."/>
            <person name="Munson G."/>
            <person name="Naylor J."/>
            <person name="Newes C."/>
            <person name="Nguyen C."/>
            <person name="Nguyen N."/>
            <person name="Nguyen T."/>
            <person name="Nicol R."/>
            <person name="Nielsen C."/>
            <person name="Nizzari M."/>
            <person name="Norbu C."/>
            <person name="Norbu N."/>
            <person name="O'donnell P."/>
            <person name="Okoawo O."/>
            <person name="O'leary S."/>
            <person name="Omotosho B."/>
            <person name="O'neill K."/>
            <person name="Osman S."/>
            <person name="Parker S."/>
            <person name="Perrin D."/>
            <person name="Phunkhang P."/>
            <person name="Piqani B."/>
            <person name="Purcell S."/>
            <person name="Rachupka T."/>
            <person name="Ramasamy U."/>
            <person name="Rameau R."/>
            <person name="Ray V."/>
            <person name="Raymond C."/>
            <person name="Retta R."/>
            <person name="Richardson S."/>
            <person name="Rise C."/>
            <person name="Rodriguez J."/>
            <person name="Rogers J."/>
            <person name="Rogov P."/>
            <person name="Rutman M."/>
            <person name="Schupbach R."/>
            <person name="Seaman C."/>
            <person name="Settipalli S."/>
            <person name="Sharpe T."/>
            <person name="Sheridan J."/>
            <person name="Sherpa N."/>
            <person name="Shi J."/>
            <person name="Smirnov S."/>
            <person name="Smith C."/>
            <person name="Sougnez C."/>
            <person name="Spencer B."/>
            <person name="Stalker J."/>
            <person name="Stange-thomann N."/>
            <person name="Stavropoulos S."/>
            <person name="Stetson K."/>
            <person name="Stone C."/>
            <person name="Stone S."/>
            <person name="Stubbs M."/>
            <person name="Talamas J."/>
            <person name="Tchuinga P."/>
            <person name="Tenzing P."/>
            <person name="Tesfaye S."/>
            <person name="Theodore J."/>
            <person name="Thoulutsang Y."/>
            <person name="Topham K."/>
            <person name="Towey S."/>
            <person name="Tsamla T."/>
            <person name="Tsomo N."/>
            <person name="Vallee D."/>
            <person name="Vassiliev H."/>
            <person name="Venkataraman V."/>
            <person name="Vinson J."/>
            <person name="Vo A."/>
            <person name="Wade C."/>
            <person name="Wang S."/>
            <person name="Wangchuk T."/>
            <person name="Wangdi T."/>
            <person name="Whittaker C."/>
            <person name="Wilkinson J."/>
            <person name="Wu Y."/>
            <person name="Wyman D."/>
            <person name="Yadav S."/>
            <person name="Yang S."/>
            <person name="Yang X."/>
            <person name="Yeager S."/>
            <person name="Yee E."/>
            <person name="Young G."/>
            <person name="Zainoun J."/>
            <person name="Zembeck L."/>
            <person name="Zimmer A."/>
            <person name="Zody M."/>
            <person name="Lander E."/>
        </authorList>
    </citation>
    <scope>NUCLEOTIDE SEQUENCE [LARGE SCALE GENOMIC DNA]</scope>
</reference>
<evidence type="ECO:0000256" key="20">
    <source>
        <dbReference type="ARBA" id="ARBA00047338"/>
    </source>
</evidence>
<evidence type="ECO:0000256" key="31">
    <source>
        <dbReference type="ARBA" id="ARBA00049443"/>
    </source>
</evidence>
<evidence type="ECO:0000256" key="32">
    <source>
        <dbReference type="ARBA" id="ARBA00049475"/>
    </source>
</evidence>
<dbReference type="FunFam" id="3.50.50.60:FF:000159">
    <property type="entry name" value="Dimethylaniline monooxygenase [N-oxide-forming]"/>
    <property type="match status" value="1"/>
</dbReference>
<evidence type="ECO:0000256" key="2">
    <source>
        <dbReference type="ARBA" id="ARBA00004389"/>
    </source>
</evidence>